<dbReference type="Proteomes" id="UP000225706">
    <property type="component" value="Unassembled WGS sequence"/>
</dbReference>
<dbReference type="InterPro" id="IPR034608">
    <property type="entry name" value="CCDC125"/>
</dbReference>
<dbReference type="GO" id="GO:2000146">
    <property type="term" value="P:negative regulation of cell motility"/>
    <property type="evidence" value="ECO:0007669"/>
    <property type="project" value="TreeGrafter"/>
</dbReference>
<evidence type="ECO:0000313" key="1">
    <source>
        <dbReference type="EMBL" id="PFX28403.1"/>
    </source>
</evidence>
<evidence type="ECO:0000313" key="2">
    <source>
        <dbReference type="Proteomes" id="UP000225706"/>
    </source>
</evidence>
<sequence>MGTYQFIRQAHTILQYEVNFLQWELELKYSYLLDNEQTWPERFDGVATENAALMVALQTRSEELRRVAMEKMTLMCDRDELAAALEVRDRTKYDLSTPEREEILSTGDLIVEDISLLLGWLRQRTVREETTKDNAGALPPAVYTMQQDSTNVNLGLGNDFDSGDQPVGLNSDKGTVQATLEGGNVTDVTFVDDCIMIEVAVAKVRTYTDECDTDSENDFLTERMKDRDSLYNINVSIAKNISSTSNTTSFLKFLEVELKEAKQYSVRIQLQVDRVILIPVRDHHPVDGERNVFHVRIVKAQPVS</sequence>
<proteinExistence type="predicted"/>
<comment type="caution">
    <text evidence="1">The sequence shown here is derived from an EMBL/GenBank/DDBJ whole genome shotgun (WGS) entry which is preliminary data.</text>
</comment>
<dbReference type="OrthoDB" id="9939852at2759"/>
<gene>
    <name evidence="1" type="ORF">AWC38_SpisGene6907</name>
</gene>
<dbReference type="AlphaFoldDB" id="A0A2B4SH67"/>
<dbReference type="PANTHER" id="PTHR28616:SF1">
    <property type="entry name" value="COILED-COIL DOMAIN-CONTAINING PROTEIN 125"/>
    <property type="match status" value="1"/>
</dbReference>
<name>A0A2B4SH67_STYPI</name>
<dbReference type="GO" id="GO:0035024">
    <property type="term" value="P:negative regulation of Rho protein signal transduction"/>
    <property type="evidence" value="ECO:0007669"/>
    <property type="project" value="TreeGrafter"/>
</dbReference>
<dbReference type="GO" id="GO:0005737">
    <property type="term" value="C:cytoplasm"/>
    <property type="evidence" value="ECO:0007669"/>
    <property type="project" value="TreeGrafter"/>
</dbReference>
<keyword evidence="2" id="KW-1185">Reference proteome</keyword>
<dbReference type="PANTHER" id="PTHR28616">
    <property type="entry name" value="COILED-COIL DOMAIN-CONTAINING PROTEIN 125"/>
    <property type="match status" value="1"/>
</dbReference>
<protein>
    <submittedName>
        <fullName evidence="1">Uncharacterized protein</fullName>
    </submittedName>
</protein>
<reference evidence="2" key="1">
    <citation type="journal article" date="2017" name="bioRxiv">
        <title>Comparative analysis of the genomes of Stylophora pistillata and Acropora digitifera provides evidence for extensive differences between species of corals.</title>
        <authorList>
            <person name="Voolstra C.R."/>
            <person name="Li Y."/>
            <person name="Liew Y.J."/>
            <person name="Baumgarten S."/>
            <person name="Zoccola D."/>
            <person name="Flot J.-F."/>
            <person name="Tambutte S."/>
            <person name="Allemand D."/>
            <person name="Aranda M."/>
        </authorList>
    </citation>
    <scope>NUCLEOTIDE SEQUENCE [LARGE SCALE GENOMIC DNA]</scope>
</reference>
<organism evidence="1 2">
    <name type="scientific">Stylophora pistillata</name>
    <name type="common">Smooth cauliflower coral</name>
    <dbReference type="NCBI Taxonomy" id="50429"/>
    <lineage>
        <taxon>Eukaryota</taxon>
        <taxon>Metazoa</taxon>
        <taxon>Cnidaria</taxon>
        <taxon>Anthozoa</taxon>
        <taxon>Hexacorallia</taxon>
        <taxon>Scleractinia</taxon>
        <taxon>Astrocoeniina</taxon>
        <taxon>Pocilloporidae</taxon>
        <taxon>Stylophora</taxon>
    </lineage>
</organism>
<accession>A0A2B4SH67</accession>
<dbReference type="EMBL" id="LSMT01000084">
    <property type="protein sequence ID" value="PFX28403.1"/>
    <property type="molecule type" value="Genomic_DNA"/>
</dbReference>